<gene>
    <name evidence="2" type="ORF">BPOR_0387g00050</name>
</gene>
<comment type="caution">
    <text evidence="2">The sequence shown here is derived from an EMBL/GenBank/DDBJ whole genome shotgun (WGS) entry which is preliminary data.</text>
</comment>
<feature type="region of interest" description="Disordered" evidence="1">
    <location>
        <begin position="79"/>
        <end position="124"/>
    </location>
</feature>
<protein>
    <submittedName>
        <fullName evidence="2">Uncharacterized protein</fullName>
    </submittedName>
</protein>
<evidence type="ECO:0000313" key="3">
    <source>
        <dbReference type="Proteomes" id="UP000297280"/>
    </source>
</evidence>
<evidence type="ECO:0000313" key="2">
    <source>
        <dbReference type="EMBL" id="TGO85534.1"/>
    </source>
</evidence>
<reference evidence="2 3" key="1">
    <citation type="submission" date="2017-12" db="EMBL/GenBank/DDBJ databases">
        <title>Comparative genomics of Botrytis spp.</title>
        <authorList>
            <person name="Valero-Jimenez C.A."/>
            <person name="Tapia P."/>
            <person name="Veloso J."/>
            <person name="Silva-Moreno E."/>
            <person name="Staats M."/>
            <person name="Valdes J.H."/>
            <person name="Van Kan J.A.L."/>
        </authorList>
    </citation>
    <scope>NUCLEOTIDE SEQUENCE [LARGE SCALE GENOMIC DNA]</scope>
    <source>
        <strain evidence="2 3">MUCL3349</strain>
    </source>
</reference>
<evidence type="ECO:0000256" key="1">
    <source>
        <dbReference type="SAM" id="MobiDB-lite"/>
    </source>
</evidence>
<accession>A0A4Z1KPB2</accession>
<keyword evidence="3" id="KW-1185">Reference proteome</keyword>
<name>A0A4Z1KPB2_9HELO</name>
<sequence length="124" mass="14021">MELQYFMILTARAKLYDWDAGSNIPDIKLTPLSSLEAWEIRWDIEEPTLTAITELEAQKMQDDIQRRIAQQIFFAQQNAAHEAGSQVPQGSEFVDGDGANGHNVNIEDDAEMEHGKHENQTLPP</sequence>
<dbReference type="Proteomes" id="UP000297280">
    <property type="component" value="Unassembled WGS sequence"/>
</dbReference>
<proteinExistence type="predicted"/>
<dbReference type="EMBL" id="PQXO01000386">
    <property type="protein sequence ID" value="TGO85534.1"/>
    <property type="molecule type" value="Genomic_DNA"/>
</dbReference>
<organism evidence="2 3">
    <name type="scientific">Botrytis porri</name>
    <dbReference type="NCBI Taxonomy" id="87229"/>
    <lineage>
        <taxon>Eukaryota</taxon>
        <taxon>Fungi</taxon>
        <taxon>Dikarya</taxon>
        <taxon>Ascomycota</taxon>
        <taxon>Pezizomycotina</taxon>
        <taxon>Leotiomycetes</taxon>
        <taxon>Helotiales</taxon>
        <taxon>Sclerotiniaceae</taxon>
        <taxon>Botrytis</taxon>
    </lineage>
</organism>
<feature type="compositionally biased region" description="Basic and acidic residues" evidence="1">
    <location>
        <begin position="112"/>
        <end position="124"/>
    </location>
</feature>
<dbReference type="AlphaFoldDB" id="A0A4Z1KPB2"/>